<dbReference type="InterPro" id="IPR019286">
    <property type="entry name" value="DUF2339_TM"/>
</dbReference>
<dbReference type="Proteomes" id="UP000254968">
    <property type="component" value="Unassembled WGS sequence"/>
</dbReference>
<evidence type="ECO:0000313" key="3">
    <source>
        <dbReference type="Proteomes" id="UP000254968"/>
    </source>
</evidence>
<feature type="transmembrane region" description="Helical" evidence="1">
    <location>
        <begin position="219"/>
        <end position="236"/>
    </location>
</feature>
<sequence>MDSTSIEERLQAIETRLDRLESYLKQAEVNRQTPWHDNTATERAASSKPKKSIELRQGNWLGFIAIICFVLAGGFIVKLSLEAGWLTPIRQISFAYLLGILLIASGLLIMKRDQAYASLLPAAGIIVLYLTTFGAHRLYFLLTFSTALLTLIVISGISIWLYIKLRRDFYSITASLGTYLAPVVLSLNTKSVFSLYYFLCASVAFAVMSWLLKSRLLTLVSAYFAILMTGLVGFNLLQDRLIVIMLALQFFIFALGTYFYSYKLKQSLTEREAFGFFPILILFYFMEYFYIDSAFPGFAPWISIGFALVLLSLYLLTKKQFTGQAVASQSVIFAFTAVVFFHAVYIELLTIDSRPWLFVLLLIALTFSPIKAPAKNRLSFLIPKLGAFIILVIEYLSILNHLFNEPTYYWILVSLSAFLSLWFLIIWRFQEAYFQEQYGFLLLAAVHFLGLTAFYQLLTNSLAVSAAWLFYAVAVIGYAYWFKDKVMAKSALLILSIAAGKALLYDAASTPTVIRILCLLLTGGVLYGCGYLLKKITNWK</sequence>
<feature type="transmembrane region" description="Helical" evidence="1">
    <location>
        <begin position="514"/>
        <end position="533"/>
    </location>
</feature>
<feature type="transmembrane region" description="Helical" evidence="1">
    <location>
        <begin position="193"/>
        <end position="212"/>
    </location>
</feature>
<organism evidence="2 3">
    <name type="scientific">Legionella beliardensis</name>
    <dbReference type="NCBI Taxonomy" id="91822"/>
    <lineage>
        <taxon>Bacteria</taxon>
        <taxon>Pseudomonadati</taxon>
        <taxon>Pseudomonadota</taxon>
        <taxon>Gammaproteobacteria</taxon>
        <taxon>Legionellales</taxon>
        <taxon>Legionellaceae</taxon>
        <taxon>Legionella</taxon>
    </lineage>
</organism>
<keyword evidence="1" id="KW-1133">Transmembrane helix</keyword>
<feature type="transmembrane region" description="Helical" evidence="1">
    <location>
        <begin position="297"/>
        <end position="316"/>
    </location>
</feature>
<feature type="transmembrane region" description="Helical" evidence="1">
    <location>
        <begin position="325"/>
        <end position="344"/>
    </location>
</feature>
<name>A0A378HZ39_9GAMM</name>
<evidence type="ECO:0000256" key="1">
    <source>
        <dbReference type="SAM" id="Phobius"/>
    </source>
</evidence>
<protein>
    <submittedName>
        <fullName evidence="2">Predicted membrane protein</fullName>
    </submittedName>
</protein>
<dbReference type="Pfam" id="PF10101">
    <property type="entry name" value="DUF2339"/>
    <property type="match status" value="1"/>
</dbReference>
<feature type="transmembrane region" description="Helical" evidence="1">
    <location>
        <begin position="115"/>
        <end position="132"/>
    </location>
</feature>
<feature type="transmembrane region" description="Helical" evidence="1">
    <location>
        <begin position="491"/>
        <end position="508"/>
    </location>
</feature>
<feature type="transmembrane region" description="Helical" evidence="1">
    <location>
        <begin position="273"/>
        <end position="291"/>
    </location>
</feature>
<dbReference type="PANTHER" id="PTHR38434:SF1">
    <property type="entry name" value="BLL2549 PROTEIN"/>
    <property type="match status" value="1"/>
</dbReference>
<feature type="transmembrane region" description="Helical" evidence="1">
    <location>
        <begin position="138"/>
        <end position="162"/>
    </location>
</feature>
<dbReference type="AlphaFoldDB" id="A0A378HZ39"/>
<feature type="transmembrane region" description="Helical" evidence="1">
    <location>
        <begin position="439"/>
        <end position="458"/>
    </location>
</feature>
<feature type="transmembrane region" description="Helical" evidence="1">
    <location>
        <begin position="242"/>
        <end position="261"/>
    </location>
</feature>
<feature type="transmembrane region" description="Helical" evidence="1">
    <location>
        <begin position="89"/>
        <end position="108"/>
    </location>
</feature>
<keyword evidence="1" id="KW-0812">Transmembrane</keyword>
<accession>A0A378HZ39</accession>
<dbReference type="RefSeq" id="WP_115301947.1">
    <property type="nucleotide sequence ID" value="NZ_CAAAHO010000001.1"/>
</dbReference>
<evidence type="ECO:0000313" key="2">
    <source>
        <dbReference type="EMBL" id="STX28179.1"/>
    </source>
</evidence>
<feature type="transmembrane region" description="Helical" evidence="1">
    <location>
        <begin position="169"/>
        <end position="187"/>
    </location>
</feature>
<keyword evidence="3" id="KW-1185">Reference proteome</keyword>
<feature type="transmembrane region" description="Helical" evidence="1">
    <location>
        <begin position="464"/>
        <end position="482"/>
    </location>
</feature>
<feature type="transmembrane region" description="Helical" evidence="1">
    <location>
        <begin position="409"/>
        <end position="427"/>
    </location>
</feature>
<feature type="transmembrane region" description="Helical" evidence="1">
    <location>
        <begin position="58"/>
        <end position="77"/>
    </location>
</feature>
<reference evidence="2 3" key="1">
    <citation type="submission" date="2018-06" db="EMBL/GenBank/DDBJ databases">
        <authorList>
            <consortium name="Pathogen Informatics"/>
            <person name="Doyle S."/>
        </authorList>
    </citation>
    <scope>NUCLEOTIDE SEQUENCE [LARGE SCALE GENOMIC DNA]</scope>
    <source>
        <strain evidence="2 3">NCTC13315</strain>
    </source>
</reference>
<dbReference type="PANTHER" id="PTHR38434">
    <property type="entry name" value="BLL2549 PROTEIN"/>
    <property type="match status" value="1"/>
</dbReference>
<dbReference type="EMBL" id="UGNV01000001">
    <property type="protein sequence ID" value="STX28179.1"/>
    <property type="molecule type" value="Genomic_DNA"/>
</dbReference>
<proteinExistence type="predicted"/>
<feature type="transmembrane region" description="Helical" evidence="1">
    <location>
        <begin position="356"/>
        <end position="373"/>
    </location>
</feature>
<feature type="transmembrane region" description="Helical" evidence="1">
    <location>
        <begin position="385"/>
        <end position="403"/>
    </location>
</feature>
<gene>
    <name evidence="2" type="ORF">NCTC13315_00703</name>
</gene>
<keyword evidence="1" id="KW-0472">Membrane</keyword>